<dbReference type="AlphaFoldDB" id="A0A2U2HN93"/>
<keyword evidence="1" id="KW-0732">Signal</keyword>
<dbReference type="EMBL" id="PXWF02000123">
    <property type="protein sequence ID" value="PWF48885.1"/>
    <property type="molecule type" value="Genomic_DNA"/>
</dbReference>
<feature type="chain" id="PRO_5015718513" evidence="1">
    <location>
        <begin position="23"/>
        <end position="125"/>
    </location>
</feature>
<gene>
    <name evidence="2" type="ORF">C7C56_009510</name>
</gene>
<name>A0A2U2HN93_9BURK</name>
<evidence type="ECO:0000256" key="1">
    <source>
        <dbReference type="SAM" id="SignalP"/>
    </source>
</evidence>
<dbReference type="RefSeq" id="WP_106757204.1">
    <property type="nucleotide sequence ID" value="NZ_PXWF02000123.1"/>
</dbReference>
<evidence type="ECO:0000313" key="2">
    <source>
        <dbReference type="EMBL" id="PWF48885.1"/>
    </source>
</evidence>
<protein>
    <submittedName>
        <fullName evidence="2">Uncharacterized protein</fullName>
    </submittedName>
</protein>
<proteinExistence type="predicted"/>
<evidence type="ECO:0000313" key="3">
    <source>
        <dbReference type="Proteomes" id="UP000241421"/>
    </source>
</evidence>
<comment type="caution">
    <text evidence="2">The sequence shown here is derived from an EMBL/GenBank/DDBJ whole genome shotgun (WGS) entry which is preliminary data.</text>
</comment>
<reference evidence="2 3" key="1">
    <citation type="submission" date="2018-04" db="EMBL/GenBank/DDBJ databases">
        <title>Massilia violaceinigra sp. nov., a novel purple-pigmented bacterium isolated from Tianshan glacier, Xinjiang, China.</title>
        <authorList>
            <person name="Wang H."/>
        </authorList>
    </citation>
    <scope>NUCLEOTIDE SEQUENCE [LARGE SCALE GENOMIC DNA]</scope>
    <source>
        <strain evidence="2 3">B448-2</strain>
    </source>
</reference>
<keyword evidence="3" id="KW-1185">Reference proteome</keyword>
<dbReference type="PROSITE" id="PS51257">
    <property type="entry name" value="PROKAR_LIPOPROTEIN"/>
    <property type="match status" value="1"/>
</dbReference>
<dbReference type="OrthoDB" id="8592387at2"/>
<sequence>MKSIITIVSAGAALAASCAALAHGVLTPQYGGQVAKVNDVSYELVATKGSIAVYVDDHGQKVDVAGGKGKLLLVGGGAKTSVALLPAGGNKLEAKGNFKLAAGTKVVSVVTLSGKASATARYELK</sequence>
<feature type="signal peptide" evidence="1">
    <location>
        <begin position="1"/>
        <end position="22"/>
    </location>
</feature>
<organism evidence="2 3">
    <name type="scientific">Massilia glaciei</name>
    <dbReference type="NCBI Taxonomy" id="1524097"/>
    <lineage>
        <taxon>Bacteria</taxon>
        <taxon>Pseudomonadati</taxon>
        <taxon>Pseudomonadota</taxon>
        <taxon>Betaproteobacteria</taxon>
        <taxon>Burkholderiales</taxon>
        <taxon>Oxalobacteraceae</taxon>
        <taxon>Telluria group</taxon>
        <taxon>Massilia</taxon>
    </lineage>
</organism>
<dbReference type="Proteomes" id="UP000241421">
    <property type="component" value="Unassembled WGS sequence"/>
</dbReference>
<accession>A0A2U2HN93</accession>